<name>A0A3B4ZW77_9TELE</name>
<dbReference type="GeneTree" id="ENSGT00940000155917"/>
<dbReference type="Ensembl" id="ENSSPAT00000013369.1">
    <property type="protein sequence ID" value="ENSSPAP00000013148.1"/>
    <property type="gene ID" value="ENSSPAG00000009942.1"/>
</dbReference>
<dbReference type="STRING" id="144197.ENSSPAP00000013148"/>
<dbReference type="PANTHER" id="PTHR23359">
    <property type="entry name" value="NUCLEOTIDE KINASE"/>
    <property type="match status" value="1"/>
</dbReference>
<keyword evidence="2" id="KW-0547">Nucleotide-binding</keyword>
<proteinExistence type="inferred from homology"/>
<dbReference type="GO" id="GO:0005524">
    <property type="term" value="F:ATP binding"/>
    <property type="evidence" value="ECO:0007669"/>
    <property type="project" value="InterPro"/>
</dbReference>
<dbReference type="PRINTS" id="PR00094">
    <property type="entry name" value="ADENYLTKNASE"/>
</dbReference>
<dbReference type="InterPro" id="IPR027417">
    <property type="entry name" value="P-loop_NTPase"/>
</dbReference>
<organism evidence="5">
    <name type="scientific">Stegastes partitus</name>
    <name type="common">bicolor damselfish</name>
    <dbReference type="NCBI Taxonomy" id="144197"/>
    <lineage>
        <taxon>Eukaryota</taxon>
        <taxon>Metazoa</taxon>
        <taxon>Chordata</taxon>
        <taxon>Craniata</taxon>
        <taxon>Vertebrata</taxon>
        <taxon>Euteleostomi</taxon>
        <taxon>Actinopterygii</taxon>
        <taxon>Neopterygii</taxon>
        <taxon>Teleostei</taxon>
        <taxon>Neoteleostei</taxon>
        <taxon>Acanthomorphata</taxon>
        <taxon>Ovalentaria</taxon>
        <taxon>Pomacentridae</taxon>
        <taxon>Stegastes</taxon>
    </lineage>
</organism>
<dbReference type="InterPro" id="IPR000850">
    <property type="entry name" value="Adenylat/UMP-CMP_kin"/>
</dbReference>
<accession>A0A3B4ZW77</accession>
<evidence type="ECO:0000256" key="2">
    <source>
        <dbReference type="ARBA" id="ARBA00022741"/>
    </source>
</evidence>
<dbReference type="GO" id="GO:0019205">
    <property type="term" value="F:nucleobase-containing compound kinase activity"/>
    <property type="evidence" value="ECO:0007669"/>
    <property type="project" value="InterPro"/>
</dbReference>
<dbReference type="SUPFAM" id="SSF52540">
    <property type="entry name" value="P-loop containing nucleoside triphosphate hydrolases"/>
    <property type="match status" value="1"/>
</dbReference>
<evidence type="ECO:0000256" key="3">
    <source>
        <dbReference type="ARBA" id="ARBA00022777"/>
    </source>
</evidence>
<dbReference type="AlphaFoldDB" id="A0A3B4ZW77"/>
<reference evidence="5" key="1">
    <citation type="submission" date="2023-09" db="UniProtKB">
        <authorList>
            <consortium name="Ensembl"/>
        </authorList>
    </citation>
    <scope>IDENTIFICATION</scope>
</reference>
<evidence type="ECO:0000313" key="5">
    <source>
        <dbReference type="Ensembl" id="ENSSPAP00000013148.1"/>
    </source>
</evidence>
<protein>
    <submittedName>
        <fullName evidence="5">Uncharacterized protein</fullName>
    </submittedName>
</protein>
<dbReference type="Gene3D" id="3.40.50.300">
    <property type="entry name" value="P-loop containing nucleotide triphosphate hydrolases"/>
    <property type="match status" value="1"/>
</dbReference>
<dbReference type="GO" id="GO:0006139">
    <property type="term" value="P:nucleobase-containing compound metabolic process"/>
    <property type="evidence" value="ECO:0007669"/>
    <property type="project" value="InterPro"/>
</dbReference>
<comment type="similarity">
    <text evidence="4">Belongs to the adenylate kinase family.</text>
</comment>
<evidence type="ECO:0000256" key="4">
    <source>
        <dbReference type="RuleBase" id="RU003330"/>
    </source>
</evidence>
<dbReference type="Pfam" id="PF00406">
    <property type="entry name" value="ADK"/>
    <property type="match status" value="1"/>
</dbReference>
<evidence type="ECO:0000256" key="1">
    <source>
        <dbReference type="ARBA" id="ARBA00022679"/>
    </source>
</evidence>
<keyword evidence="1 4" id="KW-0808">Transferase</keyword>
<sequence length="222" mass="24834">MEGRFRLFISRLISASTSMCPSGGPGSGKALQCERMEERFGLRRVTLGELLCTELQSHSDRGRYLQDVLERGEQLCLCVCGLQDTLLELLCDAVASSLRQGKGLVISSFPRDLRQAEEYEAKMGEPGAVFLLSCSPDTMSSRLQCRSRSTSGLHDTESVLHRRAESFCSDSQAVAAHYERKKLLHKVKEKKKKESNSLSCCAHRDDEVMETYIHSPARKTKL</sequence>
<keyword evidence="3 4" id="KW-0418">Kinase</keyword>